<comment type="caution">
    <text evidence="4">The sequence shown here is derived from an EMBL/GenBank/DDBJ whole genome shotgun (WGS) entry which is preliminary data.</text>
</comment>
<evidence type="ECO:0000259" key="3">
    <source>
        <dbReference type="Pfam" id="PF12928"/>
    </source>
</evidence>
<organism evidence="4 5">
    <name type="scientific">Hortaea werneckii</name>
    <name type="common">Black yeast</name>
    <name type="synonym">Cladosporium werneckii</name>
    <dbReference type="NCBI Taxonomy" id="91943"/>
    <lineage>
        <taxon>Eukaryota</taxon>
        <taxon>Fungi</taxon>
        <taxon>Dikarya</taxon>
        <taxon>Ascomycota</taxon>
        <taxon>Pezizomycotina</taxon>
        <taxon>Dothideomycetes</taxon>
        <taxon>Dothideomycetidae</taxon>
        <taxon>Mycosphaerellales</taxon>
        <taxon>Teratosphaeriaceae</taxon>
        <taxon>Hortaea</taxon>
    </lineage>
</organism>
<sequence>MADADEDVIPRSGPMAEEVDLCEETQDFRFLAAVGLDEAKIPKRGEKDFEPHATALQSNTLAASRQAMHNALSFQRVHQAKGYTVATYHPETNMAYTYNPKGVLFSRIGQIFAVNEDPLGNEHRGSRMWLLPEEVLFLLERGAIDVRWPPEEADEDPRGLPMSLQGAYAVFIGDEEAHAGALSFERFSVYSGLRRMGYTVHRAPTWAGPGPPSAKECFAPLTRRTWQAGLFSFAEWCATFFSRQTPSRSQDEQLLSPGTYRSYADIYRRLGLINWHDPTTSHEPSYPHISSTDDAFRVTYYVWKPGSKTYKKRDPGPPDFRIAVVNGRETTVPALEQLSALMETVPYDP</sequence>
<evidence type="ECO:0000256" key="2">
    <source>
        <dbReference type="ARBA" id="ARBA00022694"/>
    </source>
</evidence>
<dbReference type="InterPro" id="IPR024336">
    <property type="entry name" value="tRNA_splic_suSen54_N"/>
</dbReference>
<feature type="non-terminal residue" evidence="4">
    <location>
        <position position="349"/>
    </location>
</feature>
<dbReference type="PANTHER" id="PTHR21027:SF1">
    <property type="entry name" value="TRNA-SPLICING ENDONUCLEASE SUBUNIT SEN54"/>
    <property type="match status" value="1"/>
</dbReference>
<accession>A0A3M6ZYG3</accession>
<evidence type="ECO:0000313" key="5">
    <source>
        <dbReference type="Proteomes" id="UP000270230"/>
    </source>
</evidence>
<dbReference type="GO" id="GO:0000379">
    <property type="term" value="P:tRNA-type intron splice site recognition and cleavage"/>
    <property type="evidence" value="ECO:0007669"/>
    <property type="project" value="TreeGrafter"/>
</dbReference>
<evidence type="ECO:0000256" key="1">
    <source>
        <dbReference type="ARBA" id="ARBA00005736"/>
    </source>
</evidence>
<dbReference type="Proteomes" id="UP000270230">
    <property type="component" value="Unassembled WGS sequence"/>
</dbReference>
<gene>
    <name evidence="4" type="ORF">D0865_16694</name>
</gene>
<dbReference type="OrthoDB" id="408683at2759"/>
<proteinExistence type="inferred from homology"/>
<feature type="domain" description="tRNA-splicing endonuclease subunit Sen54 N-terminal" evidence="3">
    <location>
        <begin position="69"/>
        <end position="148"/>
    </location>
</feature>
<comment type="similarity">
    <text evidence="1">Belongs to the SEN54 family.</text>
</comment>
<keyword evidence="2" id="KW-0819">tRNA processing</keyword>
<dbReference type="Pfam" id="PF12928">
    <property type="entry name" value="tRNA_int_end_N2"/>
    <property type="match status" value="1"/>
</dbReference>
<dbReference type="EMBL" id="QWIN01003761">
    <property type="protein sequence ID" value="RMY20253.1"/>
    <property type="molecule type" value="Genomic_DNA"/>
</dbReference>
<reference evidence="4 5" key="1">
    <citation type="journal article" date="2018" name="BMC Genomics">
        <title>Genomic evidence for intraspecific hybridization in a clonal and extremely halotolerant yeast.</title>
        <authorList>
            <person name="Gostincar C."/>
            <person name="Stajich J.E."/>
            <person name="Zupancic J."/>
            <person name="Zalar P."/>
            <person name="Gunde-Cimerman N."/>
        </authorList>
    </citation>
    <scope>NUCLEOTIDE SEQUENCE [LARGE SCALE GENOMIC DNA]</scope>
    <source>
        <strain evidence="4 5">EXF-151</strain>
    </source>
</reference>
<protein>
    <recommendedName>
        <fullName evidence="3">tRNA-splicing endonuclease subunit Sen54 N-terminal domain-containing protein</fullName>
    </recommendedName>
</protein>
<dbReference type="PANTHER" id="PTHR21027">
    <property type="entry name" value="TRNA-SPLICING ENDONUCLEASE SUBUNIT SEN54"/>
    <property type="match status" value="1"/>
</dbReference>
<dbReference type="AlphaFoldDB" id="A0A3M6ZYG3"/>
<name>A0A3M6ZYG3_HORWE</name>
<dbReference type="InterPro" id="IPR024337">
    <property type="entry name" value="tRNA_splic_suSen54"/>
</dbReference>
<evidence type="ECO:0000313" key="4">
    <source>
        <dbReference type="EMBL" id="RMY20253.1"/>
    </source>
</evidence>
<dbReference type="GO" id="GO:0000214">
    <property type="term" value="C:tRNA-intron endonuclease complex"/>
    <property type="evidence" value="ECO:0007669"/>
    <property type="project" value="TreeGrafter"/>
</dbReference>